<accession>A0A7K1FJM6</accession>
<dbReference type="InterPro" id="IPR019965">
    <property type="entry name" value="PPOX_F420-dep_Rv2061_put"/>
</dbReference>
<organism evidence="3 4">
    <name type="scientific">Nakamurella alba</name>
    <dbReference type="NCBI Taxonomy" id="2665158"/>
    <lineage>
        <taxon>Bacteria</taxon>
        <taxon>Bacillati</taxon>
        <taxon>Actinomycetota</taxon>
        <taxon>Actinomycetes</taxon>
        <taxon>Nakamurellales</taxon>
        <taxon>Nakamurellaceae</taxon>
        <taxon>Nakamurella</taxon>
    </lineage>
</organism>
<gene>
    <name evidence="3" type="ORF">GIS00_06740</name>
</gene>
<dbReference type="GO" id="GO:0005829">
    <property type="term" value="C:cytosol"/>
    <property type="evidence" value="ECO:0007669"/>
    <property type="project" value="TreeGrafter"/>
</dbReference>
<dbReference type="GO" id="GO:0070967">
    <property type="term" value="F:coenzyme F420 binding"/>
    <property type="evidence" value="ECO:0007669"/>
    <property type="project" value="TreeGrafter"/>
</dbReference>
<dbReference type="NCBIfam" id="TIGR03666">
    <property type="entry name" value="Rv2061_F420"/>
    <property type="match status" value="1"/>
</dbReference>
<dbReference type="EC" id="1.-.-.-" evidence="3"/>
<proteinExistence type="predicted"/>
<dbReference type="GO" id="GO:0016627">
    <property type="term" value="F:oxidoreductase activity, acting on the CH-CH group of donors"/>
    <property type="evidence" value="ECO:0007669"/>
    <property type="project" value="TreeGrafter"/>
</dbReference>
<dbReference type="Gene3D" id="2.30.110.10">
    <property type="entry name" value="Electron Transport, Fmn-binding Protein, Chain A"/>
    <property type="match status" value="1"/>
</dbReference>
<keyword evidence="4" id="KW-1185">Reference proteome</keyword>
<dbReference type="AlphaFoldDB" id="A0A7K1FJM6"/>
<name>A0A7K1FJM6_9ACTN</name>
<dbReference type="SUPFAM" id="SSF50475">
    <property type="entry name" value="FMN-binding split barrel"/>
    <property type="match status" value="1"/>
</dbReference>
<protein>
    <submittedName>
        <fullName evidence="3">PPOX class F420-dependent oxidoreductase</fullName>
        <ecNumber evidence="3">1.-.-.-</ecNumber>
    </submittedName>
</protein>
<comment type="caution">
    <text evidence="3">The sequence shown here is derived from an EMBL/GenBank/DDBJ whole genome shotgun (WGS) entry which is preliminary data.</text>
</comment>
<feature type="domain" description="Pyridoxamine 5'-phosphate oxidase N-terminal" evidence="2">
    <location>
        <begin position="16"/>
        <end position="111"/>
    </location>
</feature>
<sequence length="145" mass="15479">MAPRSSAASGTGALDVLGRTRYALLTTFRKDGTPVATPVWIVRRGDELLVWTNPEAGKVKRIRRNPAVTLVPCGMHGEPLSGTAVTGRAEMVPGGPAVIDGIFDLLIDKYGWQGRITRIPDRLGRLIGREPQPAAAMSIVLDPVG</sequence>
<dbReference type="InterPro" id="IPR011576">
    <property type="entry name" value="Pyridox_Oxase_N"/>
</dbReference>
<dbReference type="EMBL" id="WLYK01000001">
    <property type="protein sequence ID" value="MTD13639.1"/>
    <property type="molecule type" value="Genomic_DNA"/>
</dbReference>
<reference evidence="3 4" key="1">
    <citation type="submission" date="2019-11" db="EMBL/GenBank/DDBJ databases">
        <authorList>
            <person name="Jiang L.-Q."/>
        </authorList>
    </citation>
    <scope>NUCLEOTIDE SEQUENCE [LARGE SCALE GENOMIC DNA]</scope>
    <source>
        <strain evidence="3 4">YIM 132087</strain>
    </source>
</reference>
<dbReference type="InterPro" id="IPR012349">
    <property type="entry name" value="Split_barrel_FMN-bd"/>
</dbReference>
<evidence type="ECO:0000256" key="1">
    <source>
        <dbReference type="ARBA" id="ARBA00023002"/>
    </source>
</evidence>
<dbReference type="InterPro" id="IPR052019">
    <property type="entry name" value="F420H2_bilvrd_red/Heme_oxyg"/>
</dbReference>
<keyword evidence="1 3" id="KW-0560">Oxidoreductase</keyword>
<dbReference type="Pfam" id="PF01243">
    <property type="entry name" value="PNPOx_N"/>
    <property type="match status" value="1"/>
</dbReference>
<dbReference type="Proteomes" id="UP000460221">
    <property type="component" value="Unassembled WGS sequence"/>
</dbReference>
<evidence type="ECO:0000313" key="3">
    <source>
        <dbReference type="EMBL" id="MTD13639.1"/>
    </source>
</evidence>
<dbReference type="PANTHER" id="PTHR35176">
    <property type="entry name" value="HEME OXYGENASE HI_0854-RELATED"/>
    <property type="match status" value="1"/>
</dbReference>
<evidence type="ECO:0000259" key="2">
    <source>
        <dbReference type="Pfam" id="PF01243"/>
    </source>
</evidence>
<dbReference type="RefSeq" id="WP_154767455.1">
    <property type="nucleotide sequence ID" value="NZ_WLYK01000001.1"/>
</dbReference>
<evidence type="ECO:0000313" key="4">
    <source>
        <dbReference type="Proteomes" id="UP000460221"/>
    </source>
</evidence>
<dbReference type="PANTHER" id="PTHR35176:SF11">
    <property type="entry name" value="PYRIDOXAMINE 5'-PHOSPHATE OXIDASE FAMILY PROTEIN"/>
    <property type="match status" value="1"/>
</dbReference>